<keyword evidence="8" id="KW-1185">Reference proteome</keyword>
<evidence type="ECO:0000256" key="2">
    <source>
        <dbReference type="ARBA" id="ARBA00022729"/>
    </source>
</evidence>
<dbReference type="InterPro" id="IPR006710">
    <property type="entry name" value="Glyco_hydro_43"/>
</dbReference>
<keyword evidence="3 5" id="KW-0378">Hydrolase</keyword>
<proteinExistence type="inferred from homology"/>
<accession>A0AAN7B3J0</accession>
<keyword evidence="4 5" id="KW-0326">Glycosidase</keyword>
<dbReference type="EMBL" id="MU858235">
    <property type="protein sequence ID" value="KAK4208642.1"/>
    <property type="molecule type" value="Genomic_DNA"/>
</dbReference>
<evidence type="ECO:0000256" key="6">
    <source>
        <dbReference type="SAM" id="SignalP"/>
    </source>
</evidence>
<feature type="chain" id="PRO_5043030551" evidence="6">
    <location>
        <begin position="31"/>
        <end position="355"/>
    </location>
</feature>
<dbReference type="PANTHER" id="PTHR43817">
    <property type="entry name" value="GLYCOSYL HYDROLASE"/>
    <property type="match status" value="1"/>
</dbReference>
<evidence type="ECO:0000256" key="1">
    <source>
        <dbReference type="ARBA" id="ARBA00009865"/>
    </source>
</evidence>
<dbReference type="GO" id="GO:0004553">
    <property type="term" value="F:hydrolase activity, hydrolyzing O-glycosyl compounds"/>
    <property type="evidence" value="ECO:0007669"/>
    <property type="project" value="InterPro"/>
</dbReference>
<dbReference type="CDD" id="cd18820">
    <property type="entry name" value="GH43_LbAraf43-like"/>
    <property type="match status" value="1"/>
</dbReference>
<evidence type="ECO:0000313" key="8">
    <source>
        <dbReference type="Proteomes" id="UP001301769"/>
    </source>
</evidence>
<comment type="similarity">
    <text evidence="1 5">Belongs to the glycosyl hydrolase 43 family.</text>
</comment>
<dbReference type="Proteomes" id="UP001301769">
    <property type="component" value="Unassembled WGS sequence"/>
</dbReference>
<sequence length="355" mass="39966">MGPLYQQRPIGLLISAVLLFLTFFTPTTQAKMIRGGADPTALRVGNTYYSAESAEGGIWVREASSIEGLGASNVRRVRVWEDTLGDIWAPDIVMEQNRTYIYFSAGKDAKHRMYVITANSAPLSGAPYTKEQKLALPDDQWAIDGTYFFYQGQGWFVWSGWESEQKSNEQYLYLCRMRSPTEPVGPRYIISQPREKWETEGINEGPQPIVDPNGQLHIVYSASGSWTDNYCLADLRLKKGGDPTYVWDWYKSNGCIFGSKKDRMMKGWDATLWIDGPGHHTFVLPDGEVKKSPGGTNHIPFIFHGVKKGTPYSWGNRAWYSGSFVWWGSTTYTRANVPGDTSNTGVGLKFFEDPL</sequence>
<comment type="caution">
    <text evidence="7">The sequence shown here is derived from an EMBL/GenBank/DDBJ whole genome shotgun (WGS) entry which is preliminary data.</text>
</comment>
<evidence type="ECO:0000313" key="7">
    <source>
        <dbReference type="EMBL" id="KAK4208642.1"/>
    </source>
</evidence>
<dbReference type="SUPFAM" id="SSF75005">
    <property type="entry name" value="Arabinanase/levansucrase/invertase"/>
    <property type="match status" value="1"/>
</dbReference>
<dbReference type="Gene3D" id="2.115.10.20">
    <property type="entry name" value="Glycosyl hydrolase domain, family 43"/>
    <property type="match status" value="1"/>
</dbReference>
<dbReference type="InterPro" id="IPR023296">
    <property type="entry name" value="Glyco_hydro_beta-prop_sf"/>
</dbReference>
<dbReference type="Pfam" id="PF04616">
    <property type="entry name" value="Glyco_hydro_43"/>
    <property type="match status" value="1"/>
</dbReference>
<evidence type="ECO:0000256" key="3">
    <source>
        <dbReference type="ARBA" id="ARBA00022801"/>
    </source>
</evidence>
<evidence type="ECO:0000256" key="5">
    <source>
        <dbReference type="RuleBase" id="RU361187"/>
    </source>
</evidence>
<evidence type="ECO:0000256" key="4">
    <source>
        <dbReference type="ARBA" id="ARBA00023295"/>
    </source>
</evidence>
<organism evidence="7 8">
    <name type="scientific">Rhypophila decipiens</name>
    <dbReference type="NCBI Taxonomy" id="261697"/>
    <lineage>
        <taxon>Eukaryota</taxon>
        <taxon>Fungi</taxon>
        <taxon>Dikarya</taxon>
        <taxon>Ascomycota</taxon>
        <taxon>Pezizomycotina</taxon>
        <taxon>Sordariomycetes</taxon>
        <taxon>Sordariomycetidae</taxon>
        <taxon>Sordariales</taxon>
        <taxon>Naviculisporaceae</taxon>
        <taxon>Rhypophila</taxon>
    </lineage>
</organism>
<protein>
    <submittedName>
        <fullName evidence="7">Alpha-N-arabinofuranosidase 2</fullName>
    </submittedName>
</protein>
<dbReference type="GO" id="GO:0005975">
    <property type="term" value="P:carbohydrate metabolic process"/>
    <property type="evidence" value="ECO:0007669"/>
    <property type="project" value="InterPro"/>
</dbReference>
<dbReference type="AlphaFoldDB" id="A0AAN7B3J0"/>
<dbReference type="PANTHER" id="PTHR43817:SF1">
    <property type="entry name" value="HYDROLASE, FAMILY 43, PUTATIVE (AFU_ORTHOLOGUE AFUA_3G01660)-RELATED"/>
    <property type="match status" value="1"/>
</dbReference>
<reference evidence="7" key="2">
    <citation type="submission" date="2023-05" db="EMBL/GenBank/DDBJ databases">
        <authorList>
            <consortium name="Lawrence Berkeley National Laboratory"/>
            <person name="Steindorff A."/>
            <person name="Hensen N."/>
            <person name="Bonometti L."/>
            <person name="Westerberg I."/>
            <person name="Brannstrom I.O."/>
            <person name="Guillou S."/>
            <person name="Cros-Aarteil S."/>
            <person name="Calhoun S."/>
            <person name="Haridas S."/>
            <person name="Kuo A."/>
            <person name="Mondo S."/>
            <person name="Pangilinan J."/>
            <person name="Riley R."/>
            <person name="Labutti K."/>
            <person name="Andreopoulos B."/>
            <person name="Lipzen A."/>
            <person name="Chen C."/>
            <person name="Yanf M."/>
            <person name="Daum C."/>
            <person name="Ng V."/>
            <person name="Clum A."/>
            <person name="Ohm R."/>
            <person name="Martin F."/>
            <person name="Silar P."/>
            <person name="Natvig D."/>
            <person name="Lalanne C."/>
            <person name="Gautier V."/>
            <person name="Ament-Velasquez S.L."/>
            <person name="Kruys A."/>
            <person name="Hutchinson M.I."/>
            <person name="Powell A.J."/>
            <person name="Barry K."/>
            <person name="Miller A.N."/>
            <person name="Grigoriev I.V."/>
            <person name="Debuchy R."/>
            <person name="Gladieux P."/>
            <person name="Thoren M.H."/>
            <person name="Johannesson H."/>
        </authorList>
    </citation>
    <scope>NUCLEOTIDE SEQUENCE</scope>
    <source>
        <strain evidence="7">PSN293</strain>
    </source>
</reference>
<feature type="signal peptide" evidence="6">
    <location>
        <begin position="1"/>
        <end position="30"/>
    </location>
</feature>
<name>A0AAN7B3J0_9PEZI</name>
<reference evidence="7" key="1">
    <citation type="journal article" date="2023" name="Mol. Phylogenet. Evol.">
        <title>Genome-scale phylogeny and comparative genomics of the fungal order Sordariales.</title>
        <authorList>
            <person name="Hensen N."/>
            <person name="Bonometti L."/>
            <person name="Westerberg I."/>
            <person name="Brannstrom I.O."/>
            <person name="Guillou S."/>
            <person name="Cros-Aarteil S."/>
            <person name="Calhoun S."/>
            <person name="Haridas S."/>
            <person name="Kuo A."/>
            <person name="Mondo S."/>
            <person name="Pangilinan J."/>
            <person name="Riley R."/>
            <person name="LaButti K."/>
            <person name="Andreopoulos B."/>
            <person name="Lipzen A."/>
            <person name="Chen C."/>
            <person name="Yan M."/>
            <person name="Daum C."/>
            <person name="Ng V."/>
            <person name="Clum A."/>
            <person name="Steindorff A."/>
            <person name="Ohm R.A."/>
            <person name="Martin F."/>
            <person name="Silar P."/>
            <person name="Natvig D.O."/>
            <person name="Lalanne C."/>
            <person name="Gautier V."/>
            <person name="Ament-Velasquez S.L."/>
            <person name="Kruys A."/>
            <person name="Hutchinson M.I."/>
            <person name="Powell A.J."/>
            <person name="Barry K."/>
            <person name="Miller A.N."/>
            <person name="Grigoriev I.V."/>
            <person name="Debuchy R."/>
            <person name="Gladieux P."/>
            <person name="Hiltunen Thoren M."/>
            <person name="Johannesson H."/>
        </authorList>
    </citation>
    <scope>NUCLEOTIDE SEQUENCE</scope>
    <source>
        <strain evidence="7">PSN293</strain>
    </source>
</reference>
<gene>
    <name evidence="7" type="ORF">QBC37DRAFT_69347</name>
</gene>
<keyword evidence="2 6" id="KW-0732">Signal</keyword>